<name>A0A238FD53_9BASI</name>
<keyword evidence="3" id="KW-1185">Reference proteome</keyword>
<sequence length="670" mass="71204">MRATTPTNKPLRAKVDLSQFASPSVSNASVNTPSPRIRTHNIREGGVGVGAPSSATATTKTAKRAAVTHANSSSSPQLSPLIRAQSSTSSLSTRANSTWSPNFAASTSTRSSSPTRPPHSPPQRYGTPTMATVAKDLKGQNDPFPKTIDYLPLSVSVRKVHSPPLRSSPSHFSQSSGHGPLASSSSSYFPPGLSTSPGSTSTTSSPLTSPSISSPSFDSHVNINAANPVNAGPRRVKSAISSGVQCGPGADPPTPVSVLLPAFSVGASTTTPAPLSRTTAGMRTRSPQRESVHATMASRTSSTRPVLSPRPASTTSTASPRHARSHSATSTTSSIFSLTGSDTIASPSLYTSRPIAVETNPLHVVASTSSWGRKDSTTSTGTRSSGMSDQGLMCIDWSRPQHFEEEDEDDESDRDFSFDGGGHESQDGTSDSNRRRRALADQTVMMPSPSLAGEYPSQRPGLVNQISVDELSEEKEARIQRKILDLEITNKSLLSINASLEQLKIKHTAELRDMRRRMRESNAGLALAPFRTPQSPRKTKAVSTNGSVSPFEGISSDDEEDGDDEGGDESEVSWERILDKDPHYAAVCQTIEALMRRGKQAIASKVEEKNLGGRVLNAMEIQQEGDSSDDLVRWVDAEVQTDGHVRTMSSTSAGASSTSAGRKMVNGWQR</sequence>
<feature type="region of interest" description="Disordered" evidence="1">
    <location>
        <begin position="647"/>
        <end position="670"/>
    </location>
</feature>
<reference evidence="3" key="1">
    <citation type="submission" date="2016-09" db="EMBL/GenBank/DDBJ databases">
        <authorList>
            <person name="Jeantristanb JTB J.-T."/>
            <person name="Ricardo R."/>
        </authorList>
    </citation>
    <scope>NUCLEOTIDE SEQUENCE [LARGE SCALE GENOMIC DNA]</scope>
</reference>
<proteinExistence type="predicted"/>
<feature type="compositionally biased region" description="Basic and acidic residues" evidence="1">
    <location>
        <begin position="414"/>
        <end position="426"/>
    </location>
</feature>
<feature type="region of interest" description="Disordered" evidence="1">
    <location>
        <begin position="367"/>
        <end position="435"/>
    </location>
</feature>
<evidence type="ECO:0000256" key="1">
    <source>
        <dbReference type="SAM" id="MobiDB-lite"/>
    </source>
</evidence>
<feature type="region of interest" description="Disordered" evidence="1">
    <location>
        <begin position="160"/>
        <end position="216"/>
    </location>
</feature>
<feature type="compositionally biased region" description="Polar residues" evidence="1">
    <location>
        <begin position="267"/>
        <end position="281"/>
    </location>
</feature>
<dbReference type="Proteomes" id="UP000198372">
    <property type="component" value="Unassembled WGS sequence"/>
</dbReference>
<accession>A0A238FD53</accession>
<feature type="compositionally biased region" description="Low complexity" evidence="1">
    <location>
        <begin position="86"/>
        <end position="98"/>
    </location>
</feature>
<organism evidence="2 3">
    <name type="scientific">Microbotryum intermedium</name>
    <dbReference type="NCBI Taxonomy" id="269621"/>
    <lineage>
        <taxon>Eukaryota</taxon>
        <taxon>Fungi</taxon>
        <taxon>Dikarya</taxon>
        <taxon>Basidiomycota</taxon>
        <taxon>Pucciniomycotina</taxon>
        <taxon>Microbotryomycetes</taxon>
        <taxon>Microbotryales</taxon>
        <taxon>Microbotryaceae</taxon>
        <taxon>Microbotryum</taxon>
    </lineage>
</organism>
<feature type="region of interest" description="Disordered" evidence="1">
    <location>
        <begin position="522"/>
        <end position="572"/>
    </location>
</feature>
<dbReference type="EMBL" id="FMSP01000007">
    <property type="protein sequence ID" value="SCV71107.1"/>
    <property type="molecule type" value="Genomic_DNA"/>
</dbReference>
<feature type="region of interest" description="Disordered" evidence="1">
    <location>
        <begin position="267"/>
        <end position="341"/>
    </location>
</feature>
<feature type="region of interest" description="Disordered" evidence="1">
    <location>
        <begin position="1"/>
        <end position="128"/>
    </location>
</feature>
<gene>
    <name evidence="2" type="ORF">BQ2448_2695</name>
</gene>
<feature type="compositionally biased region" description="Polar residues" evidence="1">
    <location>
        <begin position="532"/>
        <end position="548"/>
    </location>
</feature>
<evidence type="ECO:0000313" key="3">
    <source>
        <dbReference type="Proteomes" id="UP000198372"/>
    </source>
</evidence>
<dbReference type="PANTHER" id="PTHR38701:SF1">
    <property type="entry name" value="UP-REGULATED DURING SEPTATION PROTEIN 1 DOMAIN-CONTAINING PROTEIN"/>
    <property type="match status" value="1"/>
</dbReference>
<dbReference type="PANTHER" id="PTHR38701">
    <property type="entry name" value="CHROMOSOME 8, WHOLE GENOME SHOTGUN SEQUENCE"/>
    <property type="match status" value="1"/>
</dbReference>
<feature type="compositionally biased region" description="Polar residues" evidence="1">
    <location>
        <begin position="69"/>
        <end position="78"/>
    </location>
</feature>
<dbReference type="STRING" id="269621.A0A238FD53"/>
<evidence type="ECO:0000313" key="2">
    <source>
        <dbReference type="EMBL" id="SCV71107.1"/>
    </source>
</evidence>
<protein>
    <submittedName>
        <fullName evidence="2">BQ2448_2695 protein</fullName>
    </submittedName>
</protein>
<feature type="compositionally biased region" description="Acidic residues" evidence="1">
    <location>
        <begin position="555"/>
        <end position="572"/>
    </location>
</feature>
<dbReference type="AlphaFoldDB" id="A0A238FD53"/>
<feature type="compositionally biased region" description="Low complexity" evidence="1">
    <location>
        <begin position="309"/>
        <end position="341"/>
    </location>
</feature>
<feature type="compositionally biased region" description="Low complexity" evidence="1">
    <location>
        <begin position="167"/>
        <end position="216"/>
    </location>
</feature>
<feature type="compositionally biased region" description="Acidic residues" evidence="1">
    <location>
        <begin position="404"/>
        <end position="413"/>
    </location>
</feature>
<feature type="compositionally biased region" description="Low complexity" evidence="1">
    <location>
        <begin position="55"/>
        <end position="68"/>
    </location>
</feature>
<feature type="compositionally biased region" description="Polar residues" evidence="1">
    <location>
        <begin position="19"/>
        <end position="34"/>
    </location>
</feature>
<feature type="compositionally biased region" description="Low complexity" evidence="1">
    <location>
        <begin position="649"/>
        <end position="661"/>
    </location>
</feature>
<dbReference type="OrthoDB" id="2555519at2759"/>
<feature type="compositionally biased region" description="Low complexity" evidence="1">
    <location>
        <begin position="377"/>
        <end position="386"/>
    </location>
</feature>